<dbReference type="Gene3D" id="3.30.470.20">
    <property type="entry name" value="ATP-grasp fold, B domain"/>
    <property type="match status" value="1"/>
</dbReference>
<dbReference type="SUPFAM" id="SSF52440">
    <property type="entry name" value="PreATP-grasp domain"/>
    <property type="match status" value="1"/>
</dbReference>
<keyword evidence="4" id="KW-0067">ATP-binding</keyword>
<dbReference type="PANTHER" id="PTHR23132:SF23">
    <property type="entry name" value="D-ALANINE--D-ALANINE LIGASE B"/>
    <property type="match status" value="1"/>
</dbReference>
<sequence>MAFSCRMDGPRIPCLNIALVCEQRSSYLKVGYSEEQCAALTHIGEIDAVMTTLERLGHHVTLVPGIQSLVQLLAAGKDKGWDLVFNMAQGFHGSARESQVPALLEAYRVPYTFSDAATMAICQNKPITKTILGRHMIPNAPFGVIPMLNDDVADFSERSAALPPYPLFIKPVIEGSSKGIDGFNKVKEPAELEPAVRELARKFPDQDILVERFLSGREFTVSILGTGSRSRVIGIREHIWQASPDHRNKNGYQSNGSLDFASRESKSSKRSKKLLYDDSHDMDEPHIKATCEVALRTWKVLNCRDAGRVDIRFDSDEPGSVPNVLEVGISIILIISDAMYSCLHGGVGESHFWPSSRSFPVTSDGDDEWHVLQGTFI</sequence>
<comment type="caution">
    <text evidence="7">The sequence shown here is derived from an EMBL/GenBank/DDBJ whole genome shotgun (WGS) entry which is preliminary data.</text>
</comment>
<keyword evidence="2" id="KW-0436">Ligase</keyword>
<dbReference type="GO" id="GO:0046872">
    <property type="term" value="F:metal ion binding"/>
    <property type="evidence" value="ECO:0007669"/>
    <property type="project" value="InterPro"/>
</dbReference>
<dbReference type="GO" id="GO:0071555">
    <property type="term" value="P:cell wall organization"/>
    <property type="evidence" value="ECO:0007669"/>
    <property type="project" value="UniProtKB-KW"/>
</dbReference>
<accession>A0A1V6XQN0</accession>
<protein>
    <recommendedName>
        <fullName evidence="6">ATP-grasp domain-containing protein</fullName>
    </recommendedName>
</protein>
<evidence type="ECO:0000256" key="3">
    <source>
        <dbReference type="ARBA" id="ARBA00023316"/>
    </source>
</evidence>
<dbReference type="OMA" id="RWDLVFN"/>
<dbReference type="Gene3D" id="3.40.50.20">
    <property type="match status" value="1"/>
</dbReference>
<evidence type="ECO:0000256" key="4">
    <source>
        <dbReference type="PROSITE-ProRule" id="PRU00409"/>
    </source>
</evidence>
<organism evidence="7 8">
    <name type="scientific">Penicillium nalgiovense</name>
    <dbReference type="NCBI Taxonomy" id="60175"/>
    <lineage>
        <taxon>Eukaryota</taxon>
        <taxon>Fungi</taxon>
        <taxon>Dikarya</taxon>
        <taxon>Ascomycota</taxon>
        <taxon>Pezizomycotina</taxon>
        <taxon>Eurotiomycetes</taxon>
        <taxon>Eurotiomycetidae</taxon>
        <taxon>Eurotiales</taxon>
        <taxon>Aspergillaceae</taxon>
        <taxon>Penicillium</taxon>
    </lineage>
</organism>
<proteinExistence type="inferred from homology"/>
<dbReference type="EMBL" id="MOOB01000061">
    <property type="protein sequence ID" value="OQE77460.1"/>
    <property type="molecule type" value="Genomic_DNA"/>
</dbReference>
<evidence type="ECO:0000256" key="1">
    <source>
        <dbReference type="ARBA" id="ARBA00010871"/>
    </source>
</evidence>
<dbReference type="InterPro" id="IPR013815">
    <property type="entry name" value="ATP_grasp_subdomain_1"/>
</dbReference>
<dbReference type="STRING" id="60175.A0A1V6XQN0"/>
<dbReference type="InterPro" id="IPR011095">
    <property type="entry name" value="Dala_Dala_lig_C"/>
</dbReference>
<feature type="region of interest" description="Disordered" evidence="5">
    <location>
        <begin position="244"/>
        <end position="265"/>
    </location>
</feature>
<keyword evidence="4" id="KW-0547">Nucleotide-binding</keyword>
<dbReference type="AlphaFoldDB" id="A0A1V6XQN0"/>
<dbReference type="InterPro" id="IPR016185">
    <property type="entry name" value="PreATP-grasp_dom_sf"/>
</dbReference>
<name>A0A1V6XQN0_PENNA</name>
<dbReference type="InterPro" id="IPR011761">
    <property type="entry name" value="ATP-grasp"/>
</dbReference>
<dbReference type="GO" id="GO:0008716">
    <property type="term" value="F:D-alanine-D-alanine ligase activity"/>
    <property type="evidence" value="ECO:0007669"/>
    <property type="project" value="InterPro"/>
</dbReference>
<feature type="domain" description="ATP-grasp" evidence="6">
    <location>
        <begin position="129"/>
        <end position="360"/>
    </location>
</feature>
<evidence type="ECO:0000313" key="8">
    <source>
        <dbReference type="Proteomes" id="UP000191691"/>
    </source>
</evidence>
<dbReference type="PANTHER" id="PTHR23132">
    <property type="entry name" value="D-ALANINE--D-ALANINE LIGASE"/>
    <property type="match status" value="1"/>
</dbReference>
<evidence type="ECO:0000259" key="6">
    <source>
        <dbReference type="PROSITE" id="PS50975"/>
    </source>
</evidence>
<dbReference type="Gene3D" id="3.30.1490.20">
    <property type="entry name" value="ATP-grasp fold, A domain"/>
    <property type="match status" value="1"/>
</dbReference>
<comment type="similarity">
    <text evidence="1">Belongs to the D-alanine--D-alanine ligase family.</text>
</comment>
<keyword evidence="3" id="KW-0961">Cell wall biogenesis/degradation</keyword>
<dbReference type="SUPFAM" id="SSF56059">
    <property type="entry name" value="Glutathione synthetase ATP-binding domain-like"/>
    <property type="match status" value="1"/>
</dbReference>
<evidence type="ECO:0000313" key="7">
    <source>
        <dbReference type="EMBL" id="OQE77460.1"/>
    </source>
</evidence>
<dbReference type="Pfam" id="PF07478">
    <property type="entry name" value="Dala_Dala_lig_C"/>
    <property type="match status" value="1"/>
</dbReference>
<dbReference type="GO" id="GO:0005524">
    <property type="term" value="F:ATP binding"/>
    <property type="evidence" value="ECO:0007669"/>
    <property type="project" value="UniProtKB-UniRule"/>
</dbReference>
<evidence type="ECO:0000256" key="2">
    <source>
        <dbReference type="ARBA" id="ARBA00022598"/>
    </source>
</evidence>
<dbReference type="PROSITE" id="PS50975">
    <property type="entry name" value="ATP_GRASP"/>
    <property type="match status" value="1"/>
</dbReference>
<gene>
    <name evidence="7" type="ORF">PENNAL_c0061G07309</name>
</gene>
<dbReference type="Proteomes" id="UP000191691">
    <property type="component" value="Unassembled WGS sequence"/>
</dbReference>
<evidence type="ECO:0000256" key="5">
    <source>
        <dbReference type="SAM" id="MobiDB-lite"/>
    </source>
</evidence>
<keyword evidence="8" id="KW-1185">Reference proteome</keyword>
<reference evidence="8" key="1">
    <citation type="journal article" date="2017" name="Nat. Microbiol.">
        <title>Global analysis of biosynthetic gene clusters reveals vast potential of secondary metabolite production in Penicillium species.</title>
        <authorList>
            <person name="Nielsen J.C."/>
            <person name="Grijseels S."/>
            <person name="Prigent S."/>
            <person name="Ji B."/>
            <person name="Dainat J."/>
            <person name="Nielsen K.F."/>
            <person name="Frisvad J.C."/>
            <person name="Workman M."/>
            <person name="Nielsen J."/>
        </authorList>
    </citation>
    <scope>NUCLEOTIDE SEQUENCE [LARGE SCALE GENOMIC DNA]</scope>
    <source>
        <strain evidence="8">IBT 13039</strain>
    </source>
</reference>